<proteinExistence type="inferred from homology"/>
<comment type="caution">
    <text evidence="12">The sequence shown here is derived from an EMBL/GenBank/DDBJ whole genome shotgun (WGS) entry which is preliminary data.</text>
</comment>
<dbReference type="GO" id="GO:0005874">
    <property type="term" value="C:microtubule"/>
    <property type="evidence" value="ECO:0007669"/>
    <property type="project" value="UniProtKB-KW"/>
</dbReference>
<dbReference type="GO" id="GO:0005200">
    <property type="term" value="F:structural constituent of cytoskeleton"/>
    <property type="evidence" value="ECO:0007669"/>
    <property type="project" value="InterPro"/>
</dbReference>
<name>A0A9Q0EFG2_9TELE</name>
<evidence type="ECO:0000313" key="12">
    <source>
        <dbReference type="EMBL" id="KAJ3604608.1"/>
    </source>
</evidence>
<comment type="similarity">
    <text evidence="3">Belongs to the tubulin family.</text>
</comment>
<feature type="domain" description="Tubulin/FtsZ GTPase" evidence="11">
    <location>
        <begin position="34"/>
        <end position="157"/>
    </location>
</feature>
<dbReference type="GO" id="GO:0007017">
    <property type="term" value="P:microtubule-based process"/>
    <property type="evidence" value="ECO:0007669"/>
    <property type="project" value="InterPro"/>
</dbReference>
<comment type="cofactor">
    <cofactor evidence="1">
        <name>Mg(2+)</name>
        <dbReference type="ChEBI" id="CHEBI:18420"/>
    </cofactor>
</comment>
<sequence length="158" mass="17624">MCGELIPYTRLGYPVLMDYLRSIPPVVCMGEGKECISIHVGQAGVQMGNACWELYCLEHGIQPDGQMPSDKTYGGGGDSFNTFFSETEVGTHVPRAVFVDLEPTVIDKVRSGTYRQLFNPEQLITGKEDAANNFAQGRYNKGREIIDMVLDRTRKLVR</sequence>
<keyword evidence="8" id="KW-0342">GTP-binding</keyword>
<evidence type="ECO:0000256" key="1">
    <source>
        <dbReference type="ARBA" id="ARBA00001946"/>
    </source>
</evidence>
<dbReference type="Pfam" id="PF00091">
    <property type="entry name" value="Tubulin"/>
    <property type="match status" value="1"/>
</dbReference>
<dbReference type="SUPFAM" id="SSF52490">
    <property type="entry name" value="Tubulin nucleotide-binding domain-like"/>
    <property type="match status" value="1"/>
</dbReference>
<evidence type="ECO:0000256" key="10">
    <source>
        <dbReference type="ARBA" id="ARBA00049117"/>
    </source>
</evidence>
<dbReference type="PRINTS" id="PR01161">
    <property type="entry name" value="TUBULIN"/>
</dbReference>
<evidence type="ECO:0000256" key="8">
    <source>
        <dbReference type="ARBA" id="ARBA00023134"/>
    </source>
</evidence>
<dbReference type="PANTHER" id="PTHR11588">
    <property type="entry name" value="TUBULIN"/>
    <property type="match status" value="1"/>
</dbReference>
<dbReference type="InterPro" id="IPR000217">
    <property type="entry name" value="Tubulin"/>
</dbReference>
<dbReference type="OrthoDB" id="1662883at2759"/>
<dbReference type="Proteomes" id="UP001148018">
    <property type="component" value="Unassembled WGS sequence"/>
</dbReference>
<dbReference type="EMBL" id="JANIIK010000044">
    <property type="protein sequence ID" value="KAJ3604608.1"/>
    <property type="molecule type" value="Genomic_DNA"/>
</dbReference>
<dbReference type="AlphaFoldDB" id="A0A9Q0EFG2"/>
<keyword evidence="4" id="KW-0963">Cytoplasm</keyword>
<accession>A0A9Q0EFG2</accession>
<keyword evidence="6" id="KW-0547">Nucleotide-binding</keyword>
<evidence type="ECO:0000256" key="5">
    <source>
        <dbReference type="ARBA" id="ARBA00022701"/>
    </source>
</evidence>
<dbReference type="InterPro" id="IPR036525">
    <property type="entry name" value="Tubulin/FtsZ_GTPase_sf"/>
</dbReference>
<evidence type="ECO:0000313" key="13">
    <source>
        <dbReference type="Proteomes" id="UP001148018"/>
    </source>
</evidence>
<dbReference type="InterPro" id="IPR002452">
    <property type="entry name" value="Alpha_tubulin"/>
</dbReference>
<evidence type="ECO:0000256" key="6">
    <source>
        <dbReference type="ARBA" id="ARBA00022741"/>
    </source>
</evidence>
<dbReference type="GO" id="GO:0016787">
    <property type="term" value="F:hydrolase activity"/>
    <property type="evidence" value="ECO:0007669"/>
    <property type="project" value="UniProtKB-KW"/>
</dbReference>
<dbReference type="GO" id="GO:0005525">
    <property type="term" value="F:GTP binding"/>
    <property type="evidence" value="ECO:0007669"/>
    <property type="project" value="UniProtKB-KW"/>
</dbReference>
<evidence type="ECO:0000256" key="4">
    <source>
        <dbReference type="ARBA" id="ARBA00022490"/>
    </source>
</evidence>
<keyword evidence="5" id="KW-0493">Microtubule</keyword>
<keyword evidence="13" id="KW-1185">Reference proteome</keyword>
<evidence type="ECO:0000259" key="11">
    <source>
        <dbReference type="Pfam" id="PF00091"/>
    </source>
</evidence>
<comment type="catalytic activity">
    <reaction evidence="10">
        <text>GTP + H2O = GDP + phosphate + H(+)</text>
        <dbReference type="Rhea" id="RHEA:19669"/>
        <dbReference type="ChEBI" id="CHEBI:15377"/>
        <dbReference type="ChEBI" id="CHEBI:15378"/>
        <dbReference type="ChEBI" id="CHEBI:37565"/>
        <dbReference type="ChEBI" id="CHEBI:43474"/>
        <dbReference type="ChEBI" id="CHEBI:58189"/>
    </reaction>
    <physiologicalReaction direction="left-to-right" evidence="10">
        <dbReference type="Rhea" id="RHEA:19670"/>
    </physiologicalReaction>
</comment>
<keyword evidence="7" id="KW-0378">Hydrolase</keyword>
<evidence type="ECO:0000256" key="2">
    <source>
        <dbReference type="ARBA" id="ARBA00004245"/>
    </source>
</evidence>
<evidence type="ECO:0000256" key="7">
    <source>
        <dbReference type="ARBA" id="ARBA00022801"/>
    </source>
</evidence>
<gene>
    <name evidence="12" type="ORF">NHX12_029348</name>
</gene>
<evidence type="ECO:0000256" key="9">
    <source>
        <dbReference type="ARBA" id="ARBA00023212"/>
    </source>
</evidence>
<organism evidence="12 13">
    <name type="scientific">Muraenolepis orangiensis</name>
    <name type="common">Patagonian moray cod</name>
    <dbReference type="NCBI Taxonomy" id="630683"/>
    <lineage>
        <taxon>Eukaryota</taxon>
        <taxon>Metazoa</taxon>
        <taxon>Chordata</taxon>
        <taxon>Craniata</taxon>
        <taxon>Vertebrata</taxon>
        <taxon>Euteleostomi</taxon>
        <taxon>Actinopterygii</taxon>
        <taxon>Neopterygii</taxon>
        <taxon>Teleostei</taxon>
        <taxon>Neoteleostei</taxon>
        <taxon>Acanthomorphata</taxon>
        <taxon>Zeiogadaria</taxon>
        <taxon>Gadariae</taxon>
        <taxon>Gadiformes</taxon>
        <taxon>Muraenolepidoidei</taxon>
        <taxon>Muraenolepididae</taxon>
        <taxon>Muraenolepis</taxon>
    </lineage>
</organism>
<evidence type="ECO:0000256" key="3">
    <source>
        <dbReference type="ARBA" id="ARBA00009636"/>
    </source>
</evidence>
<protein>
    <recommendedName>
        <fullName evidence="11">Tubulin/FtsZ GTPase domain-containing protein</fullName>
    </recommendedName>
</protein>
<comment type="subcellular location">
    <subcellularLocation>
        <location evidence="2">Cytoplasm</location>
        <location evidence="2">Cytoskeleton</location>
    </subcellularLocation>
</comment>
<reference evidence="12" key="1">
    <citation type="submission" date="2022-07" db="EMBL/GenBank/DDBJ databases">
        <title>Chromosome-level genome of Muraenolepis orangiensis.</title>
        <authorList>
            <person name="Kim J."/>
        </authorList>
    </citation>
    <scope>NUCLEOTIDE SEQUENCE</scope>
    <source>
        <strain evidence="12">KU_S4_2022</strain>
        <tissue evidence="12">Muscle</tissue>
    </source>
</reference>
<dbReference type="Gene3D" id="3.40.50.1440">
    <property type="entry name" value="Tubulin/FtsZ, GTPase domain"/>
    <property type="match status" value="1"/>
</dbReference>
<dbReference type="InterPro" id="IPR003008">
    <property type="entry name" value="Tubulin_FtsZ_GTPase"/>
</dbReference>
<dbReference type="PRINTS" id="PR01162">
    <property type="entry name" value="ALPHATUBULIN"/>
</dbReference>
<keyword evidence="9" id="KW-0206">Cytoskeleton</keyword>